<dbReference type="InterPro" id="IPR034660">
    <property type="entry name" value="DinB/YfiT-like"/>
</dbReference>
<evidence type="ECO:0000313" key="3">
    <source>
        <dbReference type="EMBL" id="CAG9611499.1"/>
    </source>
</evidence>
<evidence type="ECO:0000313" key="4">
    <source>
        <dbReference type="Proteomes" id="UP000789423"/>
    </source>
</evidence>
<comment type="similarity">
    <text evidence="1">Belongs to the DinB family.</text>
</comment>
<name>A0ABM8Y718_9BACI</name>
<dbReference type="Pfam" id="PF05163">
    <property type="entry name" value="DinB"/>
    <property type="match status" value="1"/>
</dbReference>
<reference evidence="3 4" key="1">
    <citation type="submission" date="2021-10" db="EMBL/GenBank/DDBJ databases">
        <authorList>
            <person name="Criscuolo A."/>
        </authorList>
    </citation>
    <scope>NUCLEOTIDE SEQUENCE [LARGE SCALE GENOMIC DNA]</scope>
    <source>
        <strain evidence="4">CIP 111899</strain>
    </source>
</reference>
<evidence type="ECO:0008006" key="5">
    <source>
        <dbReference type="Google" id="ProtNLM"/>
    </source>
</evidence>
<organism evidence="3 4">
    <name type="scientific">Bacillus rhizoplanae</name>
    <dbReference type="NCBI Taxonomy" id="2880966"/>
    <lineage>
        <taxon>Bacteria</taxon>
        <taxon>Bacillati</taxon>
        <taxon>Bacillota</taxon>
        <taxon>Bacilli</taxon>
        <taxon>Bacillales</taxon>
        <taxon>Bacillaceae</taxon>
        <taxon>Bacillus</taxon>
    </lineage>
</organism>
<dbReference type="RefSeq" id="WP_230573788.1">
    <property type="nucleotide sequence ID" value="NZ_CAKJTI010000002.1"/>
</dbReference>
<evidence type="ECO:0000256" key="1">
    <source>
        <dbReference type="ARBA" id="ARBA00008635"/>
    </source>
</evidence>
<accession>A0ABM8Y718</accession>
<keyword evidence="4" id="KW-1185">Reference proteome</keyword>
<gene>
    <name evidence="3" type="ORF">BACCIP111899_00669</name>
</gene>
<dbReference type="SUPFAM" id="SSF109854">
    <property type="entry name" value="DinB/YfiT-like putative metalloenzymes"/>
    <property type="match status" value="1"/>
</dbReference>
<keyword evidence="2" id="KW-0479">Metal-binding</keyword>
<evidence type="ECO:0000256" key="2">
    <source>
        <dbReference type="ARBA" id="ARBA00022723"/>
    </source>
</evidence>
<dbReference type="Gene3D" id="1.20.120.450">
    <property type="entry name" value="dinb family like domain"/>
    <property type="match status" value="1"/>
</dbReference>
<comment type="caution">
    <text evidence="3">The sequence shown here is derived from an EMBL/GenBank/DDBJ whole genome shotgun (WGS) entry which is preliminary data.</text>
</comment>
<protein>
    <recommendedName>
        <fullName evidence="5">Damage-inducible protein DinB</fullName>
    </recommendedName>
</protein>
<dbReference type="InterPro" id="IPR007837">
    <property type="entry name" value="DinB"/>
</dbReference>
<dbReference type="Proteomes" id="UP000789423">
    <property type="component" value="Unassembled WGS sequence"/>
</dbReference>
<dbReference type="EMBL" id="CAKJTI010000002">
    <property type="protein sequence ID" value="CAG9611499.1"/>
    <property type="molecule type" value="Genomic_DNA"/>
</dbReference>
<sequence length="167" mass="18764">MFQTIEGFLTSWKYEAESTQKVLDMLTDKSLTQEITPDNWTLGRIAWHIVTAIPVITSGTGLKFGGETKDHPVPTSAQHIANSYRQMNEAFTEAIQTQWTDKDLATINDFFGKPMPNSIFLMTVINHQNHHRGQMTVLMRQAGLKVPGIYGPAKEEWALAGMEAPKM</sequence>
<proteinExistence type="inferred from homology"/>